<feature type="signal peptide" evidence="1">
    <location>
        <begin position="1"/>
        <end position="25"/>
    </location>
</feature>
<evidence type="ECO:0000259" key="2">
    <source>
        <dbReference type="Pfam" id="PF24604"/>
    </source>
</evidence>
<sequence length="1000" mass="115981">MRRKKYHTFFLLNFLFQSIGPCSFASPTKVGSVDSKQLFNVILPKKGDGKQQSELFEFVLPEKGDSKQQIVQMIKYDKAIYDLAYTVYLQSGNPQKAYAVAMAAVKQEPQNKLWRERLAQVAIWSQEPNVALEQYLYSWKNFNDKNAELKGRDLAKKLHADKTLSEILLFDLNEGKTSVANWHEYIDIMLRLGEINKLLEILEKNRSTIPETLYLDTLATIYKVIDEPVLQLDILKKLSALVGMRPEIAERMAQLYVNQGNISEAERVMALARQNNSPKKLSFWGDYSVISFLANKPQDELYGRRQFLKEKKPSMEIFSRLIEITTKSEPNLAYQYAKQGIAQHPNNYYLASVIFSLMKKEQSIDFPKFEARMPPSILKLLHYETTFWSAKIDYETQFGDENTVFQTYLDAMNYLPHDPALAADFMYFLIEKNKLALLKQMLPLWQQKLPENQVLWGPYAETYARFDNRLMTKLILNLFYDQFKQYENNPYWLILFKDILENSFYDIQSAQVSVYAWPIYLNLLRNQKEPPNYVQLIDYVKLSMRNAFGDPTAVALSMLEKYENKDVELLMLTWALGHNDIALAKAIYSNYKAKKIEPPLWARLSIALARHDHTAMRDILRDKKAIVSYRDRVRAAMEIDALPYAQTNAYMALRRYRKDQDLYDNFFTPIMLKNSDNLFVSQEYYQYGNVVGPRTNASYTYFLMPSLSLTPYNSVWFTHNLPGQNTTSVDQTNSSITTTTNQVLRTVPSKDERAGVKISTRQRRGYLDLDLGYRNNLSSFFTAKITRTYTALSNLELTATLGYHQPADDTAGMLVGGRKNNLDLDFYYRLLKKDFISGNFRQNFFYTQGGQHLANGTQITLRYEHKFWDSYPDWTITPYGVVTDYYHKTTQLLRGSVLKLVPENIQPNVNFLIPADFNEFGLTFSFGQTYMETYTHRWRPFGSATISRSSTVGIGKLFNIGIAGMVFGRDHLLIYYEWGTNQGQGIQASRLAKISYRIYV</sequence>
<evidence type="ECO:0000313" key="3">
    <source>
        <dbReference type="EMBL" id="KTD25900.1"/>
    </source>
</evidence>
<dbReference type="SUPFAM" id="SSF48452">
    <property type="entry name" value="TPR-like"/>
    <property type="match status" value="1"/>
</dbReference>
<dbReference type="RefSeq" id="WP_058452431.1">
    <property type="nucleotide sequence ID" value="NZ_CAAAIB010000004.1"/>
</dbReference>
<dbReference type="EMBL" id="LNYL01000042">
    <property type="protein sequence ID" value="KTD25900.1"/>
    <property type="molecule type" value="Genomic_DNA"/>
</dbReference>
<dbReference type="Gene3D" id="1.25.40.10">
    <property type="entry name" value="Tetratricopeptide repeat domain"/>
    <property type="match status" value="1"/>
</dbReference>
<dbReference type="PATRIC" id="fig|466.6.peg.1760"/>
<dbReference type="OrthoDB" id="6072349at2"/>
<dbReference type="AlphaFoldDB" id="A0A0W0W0J8"/>
<gene>
    <name evidence="3" type="ORF">Lmac_1671</name>
</gene>
<feature type="chain" id="PRO_5006915225" description="PelB C-terminal domain-containing protein" evidence="1">
    <location>
        <begin position="26"/>
        <end position="1000"/>
    </location>
</feature>
<name>A0A0W0W0J8_9GAMM</name>
<proteinExistence type="predicted"/>
<dbReference type="STRING" id="466.Lmac_1671"/>
<protein>
    <recommendedName>
        <fullName evidence="2">PelB C-terminal domain-containing protein</fullName>
    </recommendedName>
</protein>
<accession>A0A0W0W0J8</accession>
<keyword evidence="4" id="KW-1185">Reference proteome</keyword>
<comment type="caution">
    <text evidence="3">The sequence shown here is derived from an EMBL/GenBank/DDBJ whole genome shotgun (WGS) entry which is preliminary data.</text>
</comment>
<organism evidence="3 4">
    <name type="scientific">Legionella maceachernii</name>
    <dbReference type="NCBI Taxonomy" id="466"/>
    <lineage>
        <taxon>Bacteria</taxon>
        <taxon>Pseudomonadati</taxon>
        <taxon>Pseudomonadota</taxon>
        <taxon>Gammaproteobacteria</taxon>
        <taxon>Legionellales</taxon>
        <taxon>Legionellaceae</taxon>
        <taxon>Legionella</taxon>
    </lineage>
</organism>
<evidence type="ECO:0000256" key="1">
    <source>
        <dbReference type="SAM" id="SignalP"/>
    </source>
</evidence>
<evidence type="ECO:0000313" key="4">
    <source>
        <dbReference type="Proteomes" id="UP000054908"/>
    </source>
</evidence>
<dbReference type="InterPro" id="IPR011990">
    <property type="entry name" value="TPR-like_helical_dom_sf"/>
</dbReference>
<dbReference type="Pfam" id="PF24604">
    <property type="entry name" value="B-barrel_PelB_C"/>
    <property type="match status" value="1"/>
</dbReference>
<feature type="domain" description="PelB C-terminal" evidence="2">
    <location>
        <begin position="719"/>
        <end position="999"/>
    </location>
</feature>
<keyword evidence="1" id="KW-0732">Signal</keyword>
<dbReference type="InterPro" id="IPR057306">
    <property type="entry name" value="B-barrel_PelB_C"/>
</dbReference>
<reference evidence="3 4" key="1">
    <citation type="submission" date="2015-11" db="EMBL/GenBank/DDBJ databases">
        <title>Genomic analysis of 38 Legionella species identifies large and diverse effector repertoires.</title>
        <authorList>
            <person name="Burstein D."/>
            <person name="Amaro F."/>
            <person name="Zusman T."/>
            <person name="Lifshitz Z."/>
            <person name="Cohen O."/>
            <person name="Gilbert J.A."/>
            <person name="Pupko T."/>
            <person name="Shuman H.A."/>
            <person name="Segal G."/>
        </authorList>
    </citation>
    <scope>NUCLEOTIDE SEQUENCE [LARGE SCALE GENOMIC DNA]</scope>
    <source>
        <strain evidence="3 4">PX-1-G2-E2</strain>
    </source>
</reference>
<dbReference type="Proteomes" id="UP000054908">
    <property type="component" value="Unassembled WGS sequence"/>
</dbReference>
<dbReference type="Pfam" id="PF13429">
    <property type="entry name" value="TPR_15"/>
    <property type="match status" value="1"/>
</dbReference>